<protein>
    <submittedName>
        <fullName evidence="4">Uncharacterized protein</fullName>
    </submittedName>
</protein>
<evidence type="ECO:0000313" key="3">
    <source>
        <dbReference type="Proteomes" id="UP000095283"/>
    </source>
</evidence>
<feature type="compositionally biased region" description="Basic and acidic residues" evidence="1">
    <location>
        <begin position="231"/>
        <end position="252"/>
    </location>
</feature>
<evidence type="ECO:0000256" key="1">
    <source>
        <dbReference type="SAM" id="MobiDB-lite"/>
    </source>
</evidence>
<feature type="signal peptide" evidence="2">
    <location>
        <begin position="1"/>
        <end position="23"/>
    </location>
</feature>
<feature type="region of interest" description="Disordered" evidence="1">
    <location>
        <begin position="136"/>
        <end position="252"/>
    </location>
</feature>
<dbReference type="WBParaSite" id="Hba_11929">
    <property type="protein sequence ID" value="Hba_11929"/>
    <property type="gene ID" value="Hba_11929"/>
</dbReference>
<dbReference type="Proteomes" id="UP000095283">
    <property type="component" value="Unplaced"/>
</dbReference>
<feature type="compositionally biased region" description="Basic and acidic residues" evidence="1">
    <location>
        <begin position="203"/>
        <end position="219"/>
    </location>
</feature>
<keyword evidence="2" id="KW-0732">Signal</keyword>
<organism evidence="3 4">
    <name type="scientific">Heterorhabditis bacteriophora</name>
    <name type="common">Entomopathogenic nematode worm</name>
    <dbReference type="NCBI Taxonomy" id="37862"/>
    <lineage>
        <taxon>Eukaryota</taxon>
        <taxon>Metazoa</taxon>
        <taxon>Ecdysozoa</taxon>
        <taxon>Nematoda</taxon>
        <taxon>Chromadorea</taxon>
        <taxon>Rhabditida</taxon>
        <taxon>Rhabditina</taxon>
        <taxon>Rhabditomorpha</taxon>
        <taxon>Strongyloidea</taxon>
        <taxon>Heterorhabditidae</taxon>
        <taxon>Heterorhabditis</taxon>
    </lineage>
</organism>
<name>A0A1I7X3H9_HETBA</name>
<keyword evidence="3" id="KW-1185">Reference proteome</keyword>
<reference evidence="4" key="1">
    <citation type="submission" date="2016-11" db="UniProtKB">
        <authorList>
            <consortium name="WormBaseParasite"/>
        </authorList>
    </citation>
    <scope>IDENTIFICATION</scope>
</reference>
<proteinExistence type="predicted"/>
<feature type="chain" id="PRO_5009310956" evidence="2">
    <location>
        <begin position="24"/>
        <end position="252"/>
    </location>
</feature>
<sequence>MSSVMKHRIFMTTLFLLNGYPSASDISPSRRICEKLVDSLSPYFSASLEKRRTMQKGEFAQLNSGRLRPPGGEELKIKVKTNENYSVDILFFNFKRKITNHSPSHSSVHCCSSVREVSRLEDEELGSSSINKAMFSRRRLQKSDQELKPVVGGRNTQNSASAALFSWPSHDDRGRSNSGSRSPPQKRVRTPKIPHTPSASPKKIKDSADLKKERQGDNDHDTEDTTAQMIDLKEAGVTKRQVKDNKGRRRSE</sequence>
<evidence type="ECO:0000256" key="2">
    <source>
        <dbReference type="SAM" id="SignalP"/>
    </source>
</evidence>
<evidence type="ECO:0000313" key="4">
    <source>
        <dbReference type="WBParaSite" id="Hba_11929"/>
    </source>
</evidence>
<dbReference type="AlphaFoldDB" id="A0A1I7X3H9"/>
<accession>A0A1I7X3H9</accession>